<organism evidence="11 12">
    <name type="scientific">Anaerosporomusa subterranea</name>
    <dbReference type="NCBI Taxonomy" id="1794912"/>
    <lineage>
        <taxon>Bacteria</taxon>
        <taxon>Bacillati</taxon>
        <taxon>Bacillota</taxon>
        <taxon>Negativicutes</taxon>
        <taxon>Acetonemataceae</taxon>
        <taxon>Anaerosporomusa</taxon>
    </lineage>
</organism>
<comment type="catalytic activity">
    <reaction evidence="1">
        <text>ATP + protein L-histidine = ADP + protein N-phospho-L-histidine.</text>
        <dbReference type="EC" id="2.7.13.3"/>
    </reaction>
</comment>
<keyword evidence="4" id="KW-0808">Transferase</keyword>
<reference evidence="11 12" key="1">
    <citation type="submission" date="2016-02" db="EMBL/GenBank/DDBJ databases">
        <title>Anaerosporomusa subterraneum gen. nov., sp. nov., a spore-forming obligate anaerobe isolated from saprolite.</title>
        <authorList>
            <person name="Choi J.K."/>
            <person name="Shah M."/>
            <person name="Yee N."/>
        </authorList>
    </citation>
    <scope>NUCLEOTIDE SEQUENCE [LARGE SCALE GENOMIC DNA]</scope>
    <source>
        <strain evidence="11 12">RU4</strain>
    </source>
</reference>
<dbReference type="InterPro" id="IPR036097">
    <property type="entry name" value="HisK_dim/P_sf"/>
</dbReference>
<protein>
    <recommendedName>
        <fullName evidence="2">histidine kinase</fullName>
        <ecNumber evidence="2">2.7.13.3</ecNumber>
    </recommendedName>
</protein>
<evidence type="ECO:0000256" key="6">
    <source>
        <dbReference type="ARBA" id="ARBA00022777"/>
    </source>
</evidence>
<sequence>MYSHFESEQQTQFTADQPESSTTIDGCTDLLFLHTEGKPRIDTGEKSHTIEEMARLDRLNLIGEMAASIGHEVRNPMTTVRGFLQMLRAKKELASFASHFDLMVEELDRANSIISEFLSIAKNKPSNQSAGRLDAVVDILMPMLDAGALMAGTTVIFKGGPVPPILMAERDIRQLILNLVRNASEVTPHGGQVSIRTYVEAGRVVLSIADQGPGIAPEVQHKLGTAFFTTKEKGTGIGLAVCRHIVERHHADLAFQTGPQGTTFYVLFPMAETNDR</sequence>
<dbReference type="OrthoDB" id="505470at2"/>
<dbReference type="AlphaFoldDB" id="A0A154BPC2"/>
<name>A0A154BPC2_ANASB</name>
<accession>A0A154BPC2</accession>
<dbReference type="SMART" id="SM00387">
    <property type="entry name" value="HATPase_c"/>
    <property type="match status" value="1"/>
</dbReference>
<keyword evidence="3" id="KW-0597">Phosphoprotein</keyword>
<dbReference type="InterPro" id="IPR003594">
    <property type="entry name" value="HATPase_dom"/>
</dbReference>
<evidence type="ECO:0000313" key="12">
    <source>
        <dbReference type="Proteomes" id="UP000076268"/>
    </source>
</evidence>
<dbReference type="PROSITE" id="PS50109">
    <property type="entry name" value="HIS_KIN"/>
    <property type="match status" value="1"/>
</dbReference>
<feature type="region of interest" description="Disordered" evidence="9">
    <location>
        <begin position="1"/>
        <end position="22"/>
    </location>
</feature>
<dbReference type="PANTHER" id="PTHR43065:SF46">
    <property type="entry name" value="C4-DICARBOXYLATE TRANSPORT SENSOR PROTEIN DCTB"/>
    <property type="match status" value="1"/>
</dbReference>
<feature type="domain" description="Histidine kinase" evidence="10">
    <location>
        <begin position="68"/>
        <end position="272"/>
    </location>
</feature>
<dbReference type="SUPFAM" id="SSF47384">
    <property type="entry name" value="Homodimeric domain of signal transducing histidine kinase"/>
    <property type="match status" value="1"/>
</dbReference>
<keyword evidence="5" id="KW-0547">Nucleotide-binding</keyword>
<evidence type="ECO:0000256" key="8">
    <source>
        <dbReference type="ARBA" id="ARBA00023012"/>
    </source>
</evidence>
<evidence type="ECO:0000259" key="10">
    <source>
        <dbReference type="PROSITE" id="PS50109"/>
    </source>
</evidence>
<evidence type="ECO:0000256" key="2">
    <source>
        <dbReference type="ARBA" id="ARBA00012438"/>
    </source>
</evidence>
<dbReference type="Proteomes" id="UP000076268">
    <property type="component" value="Unassembled WGS sequence"/>
</dbReference>
<dbReference type="SMART" id="SM00388">
    <property type="entry name" value="HisKA"/>
    <property type="match status" value="1"/>
</dbReference>
<proteinExistence type="predicted"/>
<gene>
    <name evidence="11" type="ORF">AXX12_11335</name>
</gene>
<dbReference type="EMBL" id="LSGP01000020">
    <property type="protein sequence ID" value="KYZ75786.1"/>
    <property type="molecule type" value="Genomic_DNA"/>
</dbReference>
<feature type="compositionally biased region" description="Polar residues" evidence="9">
    <location>
        <begin position="8"/>
        <end position="22"/>
    </location>
</feature>
<dbReference type="PANTHER" id="PTHR43065">
    <property type="entry name" value="SENSOR HISTIDINE KINASE"/>
    <property type="match status" value="1"/>
</dbReference>
<dbReference type="Gene3D" id="3.30.565.10">
    <property type="entry name" value="Histidine kinase-like ATPase, C-terminal domain"/>
    <property type="match status" value="1"/>
</dbReference>
<dbReference type="InterPro" id="IPR036890">
    <property type="entry name" value="HATPase_C_sf"/>
</dbReference>
<dbReference type="Gene3D" id="1.10.287.130">
    <property type="match status" value="1"/>
</dbReference>
<dbReference type="GO" id="GO:0000155">
    <property type="term" value="F:phosphorelay sensor kinase activity"/>
    <property type="evidence" value="ECO:0007669"/>
    <property type="project" value="InterPro"/>
</dbReference>
<keyword evidence="12" id="KW-1185">Reference proteome</keyword>
<keyword evidence="8" id="KW-0902">Two-component regulatory system</keyword>
<evidence type="ECO:0000256" key="4">
    <source>
        <dbReference type="ARBA" id="ARBA00022679"/>
    </source>
</evidence>
<dbReference type="STRING" id="1794912.AXX12_11335"/>
<dbReference type="CDD" id="cd00082">
    <property type="entry name" value="HisKA"/>
    <property type="match status" value="1"/>
</dbReference>
<dbReference type="SUPFAM" id="SSF55874">
    <property type="entry name" value="ATPase domain of HSP90 chaperone/DNA topoisomerase II/histidine kinase"/>
    <property type="match status" value="1"/>
</dbReference>
<dbReference type="InterPro" id="IPR003661">
    <property type="entry name" value="HisK_dim/P_dom"/>
</dbReference>
<dbReference type="EC" id="2.7.13.3" evidence="2"/>
<keyword evidence="7" id="KW-0067">ATP-binding</keyword>
<evidence type="ECO:0000256" key="9">
    <source>
        <dbReference type="SAM" id="MobiDB-lite"/>
    </source>
</evidence>
<evidence type="ECO:0000313" key="11">
    <source>
        <dbReference type="EMBL" id="KYZ75786.1"/>
    </source>
</evidence>
<evidence type="ECO:0000256" key="5">
    <source>
        <dbReference type="ARBA" id="ARBA00022741"/>
    </source>
</evidence>
<evidence type="ECO:0000256" key="1">
    <source>
        <dbReference type="ARBA" id="ARBA00000085"/>
    </source>
</evidence>
<dbReference type="PRINTS" id="PR00344">
    <property type="entry name" value="BCTRLSENSOR"/>
</dbReference>
<dbReference type="InterPro" id="IPR004358">
    <property type="entry name" value="Sig_transdc_His_kin-like_C"/>
</dbReference>
<evidence type="ECO:0000256" key="7">
    <source>
        <dbReference type="ARBA" id="ARBA00022840"/>
    </source>
</evidence>
<evidence type="ECO:0000256" key="3">
    <source>
        <dbReference type="ARBA" id="ARBA00022553"/>
    </source>
</evidence>
<dbReference type="RefSeq" id="WP_066243574.1">
    <property type="nucleotide sequence ID" value="NZ_LSGP01000020.1"/>
</dbReference>
<dbReference type="GO" id="GO:0005524">
    <property type="term" value="F:ATP binding"/>
    <property type="evidence" value="ECO:0007669"/>
    <property type="project" value="UniProtKB-KW"/>
</dbReference>
<dbReference type="InterPro" id="IPR005467">
    <property type="entry name" value="His_kinase_dom"/>
</dbReference>
<keyword evidence="6" id="KW-0418">Kinase</keyword>
<dbReference type="Pfam" id="PF00512">
    <property type="entry name" value="HisKA"/>
    <property type="match status" value="1"/>
</dbReference>
<comment type="caution">
    <text evidence="11">The sequence shown here is derived from an EMBL/GenBank/DDBJ whole genome shotgun (WGS) entry which is preliminary data.</text>
</comment>
<dbReference type="Pfam" id="PF02518">
    <property type="entry name" value="HATPase_c"/>
    <property type="match status" value="1"/>
</dbReference>